<name>A0A2Z4Y2D4_SUMC1</name>
<dbReference type="SMART" id="SM00363">
    <property type="entry name" value="S4"/>
    <property type="match status" value="1"/>
</dbReference>
<reference evidence="6 7" key="1">
    <citation type="submission" date="2018-05" db="EMBL/GenBank/DDBJ databases">
        <title>A metagenomic window into the 2 km-deep terrestrial subsurface aquifer revealed taxonomically and functionally diverse microbial community comprising novel uncultured bacterial lineages.</title>
        <authorList>
            <person name="Kadnikov V.V."/>
            <person name="Mardanov A.V."/>
            <person name="Beletsky A.V."/>
            <person name="Banks D."/>
            <person name="Pimenov N.V."/>
            <person name="Frank Y.A."/>
            <person name="Karnachuk O.V."/>
            <person name="Ravin N.V."/>
        </authorList>
    </citation>
    <scope>NUCLEOTIDE SEQUENCE [LARGE SCALE GENOMIC DNA]</scope>
    <source>
        <strain evidence="6">BY</strain>
    </source>
</reference>
<evidence type="ECO:0000256" key="2">
    <source>
        <dbReference type="ARBA" id="ARBA00023235"/>
    </source>
</evidence>
<dbReference type="GO" id="GO:0000455">
    <property type="term" value="P:enzyme-directed rRNA pseudouridine synthesis"/>
    <property type="evidence" value="ECO:0007669"/>
    <property type="project" value="UniProtKB-ARBA"/>
</dbReference>
<evidence type="ECO:0000256" key="3">
    <source>
        <dbReference type="PROSITE-ProRule" id="PRU00182"/>
    </source>
</evidence>
<evidence type="ECO:0000313" key="7">
    <source>
        <dbReference type="Proteomes" id="UP000262583"/>
    </source>
</evidence>
<feature type="domain" description="RNA-binding S4" evidence="5">
    <location>
        <begin position="38"/>
        <end position="102"/>
    </location>
</feature>
<dbReference type="Gene3D" id="3.30.70.580">
    <property type="entry name" value="Pseudouridine synthase I, catalytic domain, N-terminal subdomain"/>
    <property type="match status" value="1"/>
</dbReference>
<dbReference type="InterPro" id="IPR020094">
    <property type="entry name" value="TruA/RsuA/RluB/E/F_N"/>
</dbReference>
<dbReference type="KEGG" id="schv:BRCON_0600"/>
<evidence type="ECO:0000256" key="1">
    <source>
        <dbReference type="ARBA" id="ARBA00008348"/>
    </source>
</evidence>
<evidence type="ECO:0000313" key="6">
    <source>
        <dbReference type="EMBL" id="AXA35377.1"/>
    </source>
</evidence>
<dbReference type="InterPro" id="IPR036986">
    <property type="entry name" value="S4_RNA-bd_sf"/>
</dbReference>
<dbReference type="SUPFAM" id="SSF55174">
    <property type="entry name" value="Alpha-L RNA-binding motif"/>
    <property type="match status" value="1"/>
</dbReference>
<dbReference type="EMBL" id="CP030759">
    <property type="protein sequence ID" value="AXA35377.1"/>
    <property type="molecule type" value="Genomic_DNA"/>
</dbReference>
<dbReference type="FunFam" id="3.10.290.10:FF:000003">
    <property type="entry name" value="Pseudouridine synthase"/>
    <property type="match status" value="1"/>
</dbReference>
<keyword evidence="3" id="KW-0694">RNA-binding</keyword>
<dbReference type="Gene3D" id="3.30.70.1560">
    <property type="entry name" value="Alpha-L RNA-binding motif"/>
    <property type="match status" value="1"/>
</dbReference>
<dbReference type="Pfam" id="PF00849">
    <property type="entry name" value="PseudoU_synth_2"/>
    <property type="match status" value="1"/>
</dbReference>
<keyword evidence="2 4" id="KW-0413">Isomerase</keyword>
<dbReference type="PROSITE" id="PS01149">
    <property type="entry name" value="PSI_RSU"/>
    <property type="match status" value="1"/>
</dbReference>
<dbReference type="Gene3D" id="3.10.290.10">
    <property type="entry name" value="RNA-binding S4 domain"/>
    <property type="match status" value="1"/>
</dbReference>
<dbReference type="PROSITE" id="PS50889">
    <property type="entry name" value="S4"/>
    <property type="match status" value="1"/>
</dbReference>
<sequence length="274" mass="31005">MKVSLRPFLLYRNTKKPRIEEKTMTSDDKIPSPDSQAIRLQKYLAQCGFGSRRRCESLIAEGRVQVNGQVVTTLGSKVIPGRDHVVVGGQRVALPPKKVYYAFHKPRGYVTTARDELGRQTIYDLLRSLPTKVFPVGRLDKDSEGLLLLTNDGELAHRLMHPRHGVEKEYRVEVRGEVTPASCERMCLGVEKDGITYKAAQAKILKRARETTLLRIVLTEGKKRHIRRMCEGLGYRVVRLIRVREGPIKLGDLQPGKVRPLTPKEIEALYAETA</sequence>
<dbReference type="CDD" id="cd02870">
    <property type="entry name" value="PseudoU_synth_RsuA_like"/>
    <property type="match status" value="1"/>
</dbReference>
<dbReference type="InterPro" id="IPR050343">
    <property type="entry name" value="RsuA_PseudoU_synthase"/>
</dbReference>
<dbReference type="AlphaFoldDB" id="A0A2Z4Y2D4"/>
<gene>
    <name evidence="6" type="ORF">BRCON_0600</name>
</gene>
<dbReference type="InterPro" id="IPR000748">
    <property type="entry name" value="PsdUridine_synth_RsuA/RluB/E/F"/>
</dbReference>
<dbReference type="GO" id="GO:0120159">
    <property type="term" value="F:rRNA pseudouridine synthase activity"/>
    <property type="evidence" value="ECO:0007669"/>
    <property type="project" value="UniProtKB-ARBA"/>
</dbReference>
<dbReference type="Proteomes" id="UP000262583">
    <property type="component" value="Chromosome"/>
</dbReference>
<accession>A0A2Z4Y2D4</accession>
<dbReference type="InterPro" id="IPR002942">
    <property type="entry name" value="S4_RNA-bd"/>
</dbReference>
<dbReference type="SUPFAM" id="SSF55120">
    <property type="entry name" value="Pseudouridine synthase"/>
    <property type="match status" value="1"/>
</dbReference>
<organism evidence="6 7">
    <name type="scientific">Sumerlaea chitinivorans</name>
    <dbReference type="NCBI Taxonomy" id="2250252"/>
    <lineage>
        <taxon>Bacteria</taxon>
        <taxon>Candidatus Sumerlaeota</taxon>
        <taxon>Candidatus Sumerlaeia</taxon>
        <taxon>Candidatus Sumerlaeales</taxon>
        <taxon>Candidatus Sumerlaeaceae</taxon>
        <taxon>Candidatus Sumerlaea</taxon>
    </lineage>
</organism>
<dbReference type="PANTHER" id="PTHR47683:SF2">
    <property type="entry name" value="RNA-BINDING S4 DOMAIN-CONTAINING PROTEIN"/>
    <property type="match status" value="1"/>
</dbReference>
<dbReference type="PANTHER" id="PTHR47683">
    <property type="entry name" value="PSEUDOURIDINE SYNTHASE FAMILY PROTEIN-RELATED"/>
    <property type="match status" value="1"/>
</dbReference>
<comment type="similarity">
    <text evidence="1 4">Belongs to the pseudouridine synthase RsuA family.</text>
</comment>
<dbReference type="InterPro" id="IPR018496">
    <property type="entry name" value="PsdUridine_synth_RsuA/RluB_CS"/>
</dbReference>
<evidence type="ECO:0000256" key="4">
    <source>
        <dbReference type="RuleBase" id="RU003887"/>
    </source>
</evidence>
<protein>
    <recommendedName>
        <fullName evidence="4">Pseudouridine synthase</fullName>
        <ecNumber evidence="4">5.4.99.-</ecNumber>
    </recommendedName>
</protein>
<evidence type="ECO:0000259" key="5">
    <source>
        <dbReference type="SMART" id="SM00363"/>
    </source>
</evidence>
<dbReference type="GO" id="GO:0003723">
    <property type="term" value="F:RNA binding"/>
    <property type="evidence" value="ECO:0007669"/>
    <property type="project" value="UniProtKB-KW"/>
</dbReference>
<dbReference type="InterPro" id="IPR042092">
    <property type="entry name" value="PsdUridine_s_RsuA/RluB/E/F_cat"/>
</dbReference>
<dbReference type="NCBIfam" id="TIGR00093">
    <property type="entry name" value="pseudouridine synthase"/>
    <property type="match status" value="1"/>
</dbReference>
<dbReference type="InterPro" id="IPR020103">
    <property type="entry name" value="PsdUridine_synth_cat_dom_sf"/>
</dbReference>
<dbReference type="CDD" id="cd00165">
    <property type="entry name" value="S4"/>
    <property type="match status" value="1"/>
</dbReference>
<dbReference type="InterPro" id="IPR006145">
    <property type="entry name" value="PsdUridine_synth_RsuA/RluA"/>
</dbReference>
<dbReference type="EC" id="5.4.99.-" evidence="4"/>
<dbReference type="Pfam" id="PF01479">
    <property type="entry name" value="S4"/>
    <property type="match status" value="1"/>
</dbReference>
<proteinExistence type="inferred from homology"/>